<dbReference type="AlphaFoldDB" id="A0AA88LC65"/>
<name>A0AA88LC65_ARTSF</name>
<dbReference type="Proteomes" id="UP001187531">
    <property type="component" value="Unassembled WGS sequence"/>
</dbReference>
<proteinExistence type="predicted"/>
<reference evidence="1" key="1">
    <citation type="submission" date="2023-07" db="EMBL/GenBank/DDBJ databases">
        <title>Chromosome-level genome assembly of Artemia franciscana.</title>
        <authorList>
            <person name="Jo E."/>
        </authorList>
    </citation>
    <scope>NUCLEOTIDE SEQUENCE</scope>
    <source>
        <tissue evidence="1">Whole body</tissue>
    </source>
</reference>
<organism evidence="1 2">
    <name type="scientific">Artemia franciscana</name>
    <name type="common">Brine shrimp</name>
    <name type="synonym">Artemia sanfranciscana</name>
    <dbReference type="NCBI Taxonomy" id="6661"/>
    <lineage>
        <taxon>Eukaryota</taxon>
        <taxon>Metazoa</taxon>
        <taxon>Ecdysozoa</taxon>
        <taxon>Arthropoda</taxon>
        <taxon>Crustacea</taxon>
        <taxon>Branchiopoda</taxon>
        <taxon>Anostraca</taxon>
        <taxon>Artemiidae</taxon>
        <taxon>Artemia</taxon>
    </lineage>
</organism>
<sequence length="118" mass="13624">MLALLEAKQVLCKYEKFGLDIDAILEARWKGCGEKKTSSDIMEWDAVGIDCFSTWHNPLGLVENQLPSEQTVLQWRQNQYSIEEECWKKIIEFSWDISLLLTVFLPSRLGNIDVASKE</sequence>
<gene>
    <name evidence="1" type="ORF">QYM36_004098</name>
</gene>
<feature type="non-terminal residue" evidence="1">
    <location>
        <position position="1"/>
    </location>
</feature>
<protein>
    <submittedName>
        <fullName evidence="1">Uncharacterized protein</fullName>
    </submittedName>
</protein>
<dbReference type="EMBL" id="JAVRJZ010000007">
    <property type="protein sequence ID" value="KAK2720071.1"/>
    <property type="molecule type" value="Genomic_DNA"/>
</dbReference>
<accession>A0AA88LC65</accession>
<evidence type="ECO:0000313" key="1">
    <source>
        <dbReference type="EMBL" id="KAK2720071.1"/>
    </source>
</evidence>
<comment type="caution">
    <text evidence="1">The sequence shown here is derived from an EMBL/GenBank/DDBJ whole genome shotgun (WGS) entry which is preliminary data.</text>
</comment>
<evidence type="ECO:0000313" key="2">
    <source>
        <dbReference type="Proteomes" id="UP001187531"/>
    </source>
</evidence>
<keyword evidence="2" id="KW-1185">Reference proteome</keyword>